<reference evidence="2 3" key="1">
    <citation type="submission" date="2020-08" db="EMBL/GenBank/DDBJ databases">
        <title>Genomic Encyclopedia of Type Strains, Phase IV (KMG-V): Genome sequencing to study the core and pangenomes of soil and plant-associated prokaryotes.</title>
        <authorList>
            <person name="Whitman W."/>
        </authorList>
    </citation>
    <scope>NUCLEOTIDE SEQUENCE [LARGE SCALE GENOMIC DNA]</scope>
    <source>
        <strain evidence="2 3">M8UP14</strain>
    </source>
</reference>
<evidence type="ECO:0000256" key="1">
    <source>
        <dbReference type="SAM" id="SignalP"/>
    </source>
</evidence>
<dbReference type="EMBL" id="JACHIP010000031">
    <property type="protein sequence ID" value="MBB5061189.1"/>
    <property type="molecule type" value="Genomic_DNA"/>
</dbReference>
<feature type="signal peptide" evidence="1">
    <location>
        <begin position="1"/>
        <end position="24"/>
    </location>
</feature>
<keyword evidence="1" id="KW-0732">Signal</keyword>
<dbReference type="Proteomes" id="UP000540989">
    <property type="component" value="Unassembled WGS sequence"/>
</dbReference>
<feature type="chain" id="PRO_5030592566" evidence="1">
    <location>
        <begin position="25"/>
        <end position="220"/>
    </location>
</feature>
<dbReference type="AlphaFoldDB" id="A0A7W8E799"/>
<protein>
    <submittedName>
        <fullName evidence="2">Uncharacterized protein</fullName>
    </submittedName>
</protein>
<organism evidence="2 3">
    <name type="scientific">Granulicella aggregans</name>
    <dbReference type="NCBI Taxonomy" id="474949"/>
    <lineage>
        <taxon>Bacteria</taxon>
        <taxon>Pseudomonadati</taxon>
        <taxon>Acidobacteriota</taxon>
        <taxon>Terriglobia</taxon>
        <taxon>Terriglobales</taxon>
        <taxon>Acidobacteriaceae</taxon>
        <taxon>Granulicella</taxon>
    </lineage>
</organism>
<name>A0A7W8E799_9BACT</name>
<gene>
    <name evidence="2" type="ORF">HDF16_005925</name>
</gene>
<evidence type="ECO:0000313" key="3">
    <source>
        <dbReference type="Proteomes" id="UP000540989"/>
    </source>
</evidence>
<evidence type="ECO:0000313" key="2">
    <source>
        <dbReference type="EMBL" id="MBB5061189.1"/>
    </source>
</evidence>
<sequence length="220" mass="23847">MNKLILRLVVGGILLFCSSTGAHAQSYYNDENCDIGYADCNPINTDIIGDPALDGAGPQRGRCGTVEIESTLNGMYSTGSSVYPTDTKVSQALAGATSGVWYPWTFTEWFFPPSGPPGSCSSQVVRWIWQVSIRTTNYRWTGFYNPVGLCEYTEWCATGETATCSEGSNEVQYVTPDDSFGQTGCATWYYDDVLALKDSAGTYCLPVGVGDMAYIPHACT</sequence>
<proteinExistence type="predicted"/>
<comment type="caution">
    <text evidence="2">The sequence shown here is derived from an EMBL/GenBank/DDBJ whole genome shotgun (WGS) entry which is preliminary data.</text>
</comment>
<keyword evidence="3" id="KW-1185">Reference proteome</keyword>
<accession>A0A7W8E799</accession>
<dbReference type="RefSeq" id="WP_184223951.1">
    <property type="nucleotide sequence ID" value="NZ_JACHIP010000031.1"/>
</dbReference>